<feature type="transmembrane region" description="Helical" evidence="1">
    <location>
        <begin position="41"/>
        <end position="62"/>
    </location>
</feature>
<gene>
    <name evidence="2" type="ORF">C4F49_13830</name>
</gene>
<keyword evidence="1" id="KW-0472">Membrane</keyword>
<evidence type="ECO:0000256" key="1">
    <source>
        <dbReference type="SAM" id="Phobius"/>
    </source>
</evidence>
<evidence type="ECO:0000313" key="2">
    <source>
        <dbReference type="EMBL" id="MBE8714762.1"/>
    </source>
</evidence>
<organism evidence="2 3">
    <name type="scientific">Sphingobacterium hungaricum</name>
    <dbReference type="NCBI Taxonomy" id="2082723"/>
    <lineage>
        <taxon>Bacteria</taxon>
        <taxon>Pseudomonadati</taxon>
        <taxon>Bacteroidota</taxon>
        <taxon>Sphingobacteriia</taxon>
        <taxon>Sphingobacteriales</taxon>
        <taxon>Sphingobacteriaceae</taxon>
        <taxon>Sphingobacterium</taxon>
    </lineage>
</organism>
<protein>
    <submittedName>
        <fullName evidence="2">Uncharacterized protein</fullName>
    </submittedName>
</protein>
<keyword evidence="1" id="KW-0812">Transmembrane</keyword>
<sequence length="133" mass="15366">MKLQHSISRFLIYFAIYSLALAGIAYLLAKWLAPAQLLSPNFWLMFVFIFFLTVIAYVLSVFGLSKNPEVGTMTILGGMLIKMLFALSLFIFIRFKSDENLLVLGLNFFSIYLLFTVFEVISLLRILRHQIKR</sequence>
<proteinExistence type="predicted"/>
<keyword evidence="3" id="KW-1185">Reference proteome</keyword>
<feature type="transmembrane region" description="Helical" evidence="1">
    <location>
        <begin position="74"/>
        <end position="95"/>
    </location>
</feature>
<dbReference type="AlphaFoldDB" id="A0A928YRK9"/>
<feature type="transmembrane region" description="Helical" evidence="1">
    <location>
        <begin position="12"/>
        <end position="29"/>
    </location>
</feature>
<accession>A0A928YRK9</accession>
<dbReference type="Proteomes" id="UP000616201">
    <property type="component" value="Unassembled WGS sequence"/>
</dbReference>
<comment type="caution">
    <text evidence="2">The sequence shown here is derived from an EMBL/GenBank/DDBJ whole genome shotgun (WGS) entry which is preliminary data.</text>
</comment>
<keyword evidence="1" id="KW-1133">Transmembrane helix</keyword>
<name>A0A928YRK9_9SPHI</name>
<reference evidence="2" key="1">
    <citation type="submission" date="2018-02" db="EMBL/GenBank/DDBJ databases">
        <authorList>
            <person name="Vasarhelyi B.M."/>
            <person name="Deshmukh S."/>
            <person name="Balint B."/>
            <person name="Kukolya J."/>
        </authorList>
    </citation>
    <scope>NUCLEOTIDE SEQUENCE</scope>
    <source>
        <strain evidence="2">KB22</strain>
    </source>
</reference>
<evidence type="ECO:0000313" key="3">
    <source>
        <dbReference type="Proteomes" id="UP000616201"/>
    </source>
</evidence>
<dbReference type="EMBL" id="PRDK01000007">
    <property type="protein sequence ID" value="MBE8714762.1"/>
    <property type="molecule type" value="Genomic_DNA"/>
</dbReference>
<feature type="transmembrane region" description="Helical" evidence="1">
    <location>
        <begin position="101"/>
        <end position="127"/>
    </location>
</feature>